<evidence type="ECO:0000313" key="5">
    <source>
        <dbReference type="Proteomes" id="UP000001568"/>
    </source>
</evidence>
<keyword evidence="5" id="KW-1185">Reference proteome</keyword>
<reference evidence="4 5" key="1">
    <citation type="journal article" date="2007" name="Proc. Natl. Acad. Sci. U.S.A.">
        <title>The tiny eukaryote Ostreococcus provides genomic insights into the paradox of plankton speciation.</title>
        <authorList>
            <person name="Palenik B."/>
            <person name="Grimwood J."/>
            <person name="Aerts A."/>
            <person name="Rouze P."/>
            <person name="Salamov A."/>
            <person name="Putnam N."/>
            <person name="Dupont C."/>
            <person name="Jorgensen R."/>
            <person name="Derelle E."/>
            <person name="Rombauts S."/>
            <person name="Zhou K."/>
            <person name="Otillar R."/>
            <person name="Merchant S.S."/>
            <person name="Podell S."/>
            <person name="Gaasterland T."/>
            <person name="Napoli C."/>
            <person name="Gendler K."/>
            <person name="Manuell A."/>
            <person name="Tai V."/>
            <person name="Vallon O."/>
            <person name="Piganeau G."/>
            <person name="Jancek S."/>
            <person name="Heijde M."/>
            <person name="Jabbari K."/>
            <person name="Bowler C."/>
            <person name="Lohr M."/>
            <person name="Robbens S."/>
            <person name="Werner G."/>
            <person name="Dubchak I."/>
            <person name="Pazour G.J."/>
            <person name="Ren Q."/>
            <person name="Paulsen I."/>
            <person name="Delwiche C."/>
            <person name="Schmutz J."/>
            <person name="Rokhsar D."/>
            <person name="Van de Peer Y."/>
            <person name="Moreau H."/>
            <person name="Grigoriev I.V."/>
        </authorList>
    </citation>
    <scope>NUCLEOTIDE SEQUENCE [LARGE SCALE GENOMIC DNA]</scope>
    <source>
        <strain evidence="4 5">CCE9901</strain>
    </source>
</reference>
<dbReference type="EMBL" id="CP000582">
    <property type="protein sequence ID" value="ABO94618.1"/>
    <property type="molecule type" value="Genomic_DNA"/>
</dbReference>
<feature type="signal peptide" evidence="2">
    <location>
        <begin position="1"/>
        <end position="23"/>
    </location>
</feature>
<dbReference type="Proteomes" id="UP000001568">
    <property type="component" value="Chromosome 2"/>
</dbReference>
<evidence type="ECO:0000259" key="3">
    <source>
        <dbReference type="PROSITE" id="PS50958"/>
    </source>
</evidence>
<dbReference type="Gramene" id="ABO94618">
    <property type="protein sequence ID" value="ABO94618"/>
    <property type="gene ID" value="OSTLU_29901"/>
</dbReference>
<keyword evidence="2" id="KW-0732">Signal</keyword>
<evidence type="ECO:0000256" key="2">
    <source>
        <dbReference type="SAM" id="SignalP"/>
    </source>
</evidence>
<dbReference type="PROSITE" id="PS50958">
    <property type="entry name" value="SMB_2"/>
    <property type="match status" value="1"/>
</dbReference>
<gene>
    <name evidence="4" type="ORF">OSTLU_29901</name>
</gene>
<dbReference type="GeneID" id="5000425"/>
<dbReference type="OMA" id="SCGLCIY"/>
<dbReference type="HOGENOM" id="CLU_895292_0_0_1"/>
<evidence type="ECO:0000256" key="1">
    <source>
        <dbReference type="ARBA" id="ARBA00023157"/>
    </source>
</evidence>
<sequence>MAMRALELAVLAAFVVRLTGVRANEAAAWCVEPKNGNVDDFRARASALGLDTCIDTGDASPRGRSAGACDESILAFSCESLRRRGSDGFACGARDAPNTPIDARTFDSCIAPMCATEVCAQGGRGIARAFCAEACDSRARFGSRFGESWSTSALNPVNFNAMLGALTTSYPGAASLVQSFVRVQTTIFLMRTIYNAVMSSLGEASSSSAAPSFSTSPSFSASPSPSPSTIYFPTPSPSPSPSPASPPTTACGGVGDTCSESCGLCIYPDSTSDNPTCCCDATCFDYGDCCGDVGGCCPSLGKSNANVRARSRAAVRSRASG</sequence>
<dbReference type="OrthoDB" id="10594317at2759"/>
<organism evidence="4 5">
    <name type="scientific">Ostreococcus lucimarinus (strain CCE9901)</name>
    <dbReference type="NCBI Taxonomy" id="436017"/>
    <lineage>
        <taxon>Eukaryota</taxon>
        <taxon>Viridiplantae</taxon>
        <taxon>Chlorophyta</taxon>
        <taxon>Mamiellophyceae</taxon>
        <taxon>Mamiellales</taxon>
        <taxon>Bathycoccaceae</taxon>
        <taxon>Ostreococcus</taxon>
    </lineage>
</organism>
<dbReference type="KEGG" id="olu:OSTLU_29901"/>
<feature type="domain" description="SMB" evidence="3">
    <location>
        <begin position="254"/>
        <end position="304"/>
    </location>
</feature>
<dbReference type="InterPro" id="IPR001212">
    <property type="entry name" value="Somatomedin_B_dom"/>
</dbReference>
<dbReference type="AlphaFoldDB" id="A4RTF2"/>
<feature type="chain" id="PRO_5002672872" description="SMB domain-containing protein" evidence="2">
    <location>
        <begin position="24"/>
        <end position="321"/>
    </location>
</feature>
<keyword evidence="1" id="KW-1015">Disulfide bond</keyword>
<proteinExistence type="predicted"/>
<dbReference type="RefSeq" id="XP_001416325.1">
    <property type="nucleotide sequence ID" value="XM_001416288.1"/>
</dbReference>
<name>A4RTF2_OSTLU</name>
<protein>
    <recommendedName>
        <fullName evidence="3">SMB domain-containing protein</fullName>
    </recommendedName>
</protein>
<evidence type="ECO:0000313" key="4">
    <source>
        <dbReference type="EMBL" id="ABO94618.1"/>
    </source>
</evidence>
<accession>A4RTF2</accession>